<protein>
    <recommendedName>
        <fullName evidence="3">DUF7924 domain-containing protein</fullName>
    </recommendedName>
</protein>
<feature type="compositionally biased region" description="Low complexity" evidence="2">
    <location>
        <begin position="476"/>
        <end position="487"/>
    </location>
</feature>
<evidence type="ECO:0000256" key="2">
    <source>
        <dbReference type="SAM" id="MobiDB-lite"/>
    </source>
</evidence>
<feature type="region of interest" description="Disordered" evidence="2">
    <location>
        <begin position="146"/>
        <end position="180"/>
    </location>
</feature>
<feature type="coiled-coil region" evidence="1">
    <location>
        <begin position="521"/>
        <end position="556"/>
    </location>
</feature>
<feature type="compositionally biased region" description="Polar residues" evidence="2">
    <location>
        <begin position="19"/>
        <end position="42"/>
    </location>
</feature>
<reference evidence="4 5" key="1">
    <citation type="submission" date="2023-11" db="EMBL/GenBank/DDBJ databases">
        <title>An acidophilic fungus is an integral part of prey digestion in a carnivorous sundew plant.</title>
        <authorList>
            <person name="Tsai I.J."/>
        </authorList>
    </citation>
    <scope>NUCLEOTIDE SEQUENCE [LARGE SCALE GENOMIC DNA]</scope>
    <source>
        <strain evidence="4">169a</strain>
    </source>
</reference>
<keyword evidence="1" id="KW-0175">Coiled coil</keyword>
<dbReference type="InterPro" id="IPR057684">
    <property type="entry name" value="DUF7924"/>
</dbReference>
<accession>A0AAQ3M018</accession>
<dbReference type="Proteomes" id="UP001303373">
    <property type="component" value="Chromosome 2"/>
</dbReference>
<dbReference type="PANTHER" id="PTHR42470:SF2">
    <property type="match status" value="1"/>
</dbReference>
<feature type="compositionally biased region" description="Basic and acidic residues" evidence="2">
    <location>
        <begin position="45"/>
        <end position="67"/>
    </location>
</feature>
<feature type="domain" description="DUF7924" evidence="3">
    <location>
        <begin position="231"/>
        <end position="454"/>
    </location>
</feature>
<gene>
    <name evidence="4" type="ORF">R9X50_00177500</name>
</gene>
<dbReference type="Pfam" id="PF25545">
    <property type="entry name" value="DUF7924"/>
    <property type="match status" value="1"/>
</dbReference>
<evidence type="ECO:0000256" key="1">
    <source>
        <dbReference type="SAM" id="Coils"/>
    </source>
</evidence>
<feature type="region of interest" description="Disordered" evidence="2">
    <location>
        <begin position="1"/>
        <end position="114"/>
    </location>
</feature>
<feature type="region of interest" description="Disordered" evidence="2">
    <location>
        <begin position="472"/>
        <end position="498"/>
    </location>
</feature>
<sequence length="564" mass="64717">MRHPTGQTDIDRSLPSPPHSAQINQNALPTNLNTSPNVSQALESFESRAEYKESPRYSECEERKDSPGHIPQPETTVGLKRKLSSDKSFYRERSQRQRCREHRRKSVTRKSECNDCSKTTLSETEEKDPISYWAESGEWPQYFANMSQDRSDSSNKRRRSETLGYSRGVREGKNPPAHSPAYETVLERYGIMFNDLDTREELSVESKEMCKTLLDAGNYGQAYFSLSESKFLKVWQRARKGNEERVRRDLTPLIVPSAELLYLVDGEDGLEHVAEEISVEWGKCENLGGTIPKPDLAVGLSHTMFSEEEKAKLQNHTSFASPTKVTDALFFPFLVCEAKCGRRNVNDADRQNIHSASIAVNAIVQLYRAVDTDMAKTLSGQILVFSVSHDNERVKIYGHFPLIRNGKITFHRYYVDDYSLDSHYGRDRDKGSNFTRAVYRIFYPRHVQRIRDALTKLDDPITRLVMSEISIDDDNSQASGPSSQESSRFARPTLRRAQSQSELTVMKQQMAKVEAIYKSQVELQQKEMEQMRQVHKEQLERQQKMYDEQLVLLRQLAGDKIAST</sequence>
<dbReference type="PANTHER" id="PTHR42470">
    <property type="entry name" value="VAST DOMAIN-CONTAINING PROTEIN"/>
    <property type="match status" value="1"/>
</dbReference>
<organism evidence="4 5">
    <name type="scientific">Acrodontium crateriforme</name>
    <dbReference type="NCBI Taxonomy" id="150365"/>
    <lineage>
        <taxon>Eukaryota</taxon>
        <taxon>Fungi</taxon>
        <taxon>Dikarya</taxon>
        <taxon>Ascomycota</taxon>
        <taxon>Pezizomycotina</taxon>
        <taxon>Dothideomycetes</taxon>
        <taxon>Dothideomycetidae</taxon>
        <taxon>Mycosphaerellales</taxon>
        <taxon>Teratosphaeriaceae</taxon>
        <taxon>Acrodontium</taxon>
    </lineage>
</organism>
<dbReference type="AlphaFoldDB" id="A0AAQ3M018"/>
<evidence type="ECO:0000313" key="5">
    <source>
        <dbReference type="Proteomes" id="UP001303373"/>
    </source>
</evidence>
<feature type="compositionally biased region" description="Basic residues" evidence="2">
    <location>
        <begin position="96"/>
        <end position="108"/>
    </location>
</feature>
<feature type="compositionally biased region" description="Basic and acidic residues" evidence="2">
    <location>
        <begin position="83"/>
        <end position="95"/>
    </location>
</feature>
<dbReference type="EMBL" id="CP138581">
    <property type="protein sequence ID" value="WPG98973.1"/>
    <property type="molecule type" value="Genomic_DNA"/>
</dbReference>
<name>A0AAQ3M018_9PEZI</name>
<evidence type="ECO:0000313" key="4">
    <source>
        <dbReference type="EMBL" id="WPG98973.1"/>
    </source>
</evidence>
<keyword evidence="5" id="KW-1185">Reference proteome</keyword>
<proteinExistence type="predicted"/>
<evidence type="ECO:0000259" key="3">
    <source>
        <dbReference type="Pfam" id="PF25545"/>
    </source>
</evidence>